<protein>
    <submittedName>
        <fullName evidence="2">Uncharacterized protein</fullName>
    </submittedName>
</protein>
<proteinExistence type="predicted"/>
<dbReference type="Gene3D" id="1.25.40.20">
    <property type="entry name" value="Ankyrin repeat-containing domain"/>
    <property type="match status" value="1"/>
</dbReference>
<dbReference type="EMBL" id="JAAMPI010000193">
    <property type="protein sequence ID" value="KAF4634311.1"/>
    <property type="molecule type" value="Genomic_DNA"/>
</dbReference>
<dbReference type="Pfam" id="PF12796">
    <property type="entry name" value="Ank_2"/>
    <property type="match status" value="1"/>
</dbReference>
<dbReference type="OrthoDB" id="539213at2759"/>
<dbReference type="Proteomes" id="UP000566819">
    <property type="component" value="Unassembled WGS sequence"/>
</dbReference>
<dbReference type="PROSITE" id="PS50297">
    <property type="entry name" value="ANK_REP_REGION"/>
    <property type="match status" value="1"/>
</dbReference>
<dbReference type="InterPro" id="IPR036770">
    <property type="entry name" value="Ankyrin_rpt-contain_sf"/>
</dbReference>
<organism evidence="2 3">
    <name type="scientific">Cudoniella acicularis</name>
    <dbReference type="NCBI Taxonomy" id="354080"/>
    <lineage>
        <taxon>Eukaryota</taxon>
        <taxon>Fungi</taxon>
        <taxon>Dikarya</taxon>
        <taxon>Ascomycota</taxon>
        <taxon>Pezizomycotina</taxon>
        <taxon>Leotiomycetes</taxon>
        <taxon>Helotiales</taxon>
        <taxon>Tricladiaceae</taxon>
        <taxon>Cudoniella</taxon>
    </lineage>
</organism>
<evidence type="ECO:0000313" key="3">
    <source>
        <dbReference type="Proteomes" id="UP000566819"/>
    </source>
</evidence>
<dbReference type="InterPro" id="IPR002110">
    <property type="entry name" value="Ankyrin_rpt"/>
</dbReference>
<keyword evidence="1" id="KW-0040">ANK repeat</keyword>
<reference evidence="2 3" key="1">
    <citation type="submission" date="2020-03" db="EMBL/GenBank/DDBJ databases">
        <title>Draft Genome Sequence of Cudoniella acicularis.</title>
        <authorList>
            <person name="Buettner E."/>
            <person name="Kellner H."/>
        </authorList>
    </citation>
    <scope>NUCLEOTIDE SEQUENCE [LARGE SCALE GENOMIC DNA]</scope>
    <source>
        <strain evidence="2 3">DSM 108380</strain>
    </source>
</reference>
<accession>A0A8H4RSK2</accession>
<name>A0A8H4RSK2_9HELO</name>
<sequence>MPATSTEGPGIDTQLAAWCIEMEVASTISNPVARLGFENALKTALVQIEDGLKQKQPCGIQNRRKEKQFELTPEGQSRTITTHSFTIACPLGKIYLYSTTTQMVPSAIFEEPRTATTPVSETKTILILHPARWLQLLGIKFGIRGFISYTNQSLGCNMSTYCAVPDEAAIFSLCKVGDISAVRNLLDQRLASPWDTNSRGLTPLFFAAQSGNVDLCRLMISCGANIEAKIFQNDSVATYACLRNPASEILNSCQNHISTLRLFIEYLEIEDHINCSGLLGLRRLFNKRCSHVNCSHAPDYPAVFYWAFPILRPEMSSEIFSVEHAMAQLFRSATRKGDLDALSYIIPLIGDLNSEVMARVVAPAHYLATNARYAFVRESARILILKGIDLHLL</sequence>
<dbReference type="PROSITE" id="PS50088">
    <property type="entry name" value="ANK_REPEAT"/>
    <property type="match status" value="1"/>
</dbReference>
<dbReference type="SMART" id="SM00248">
    <property type="entry name" value="ANK"/>
    <property type="match status" value="1"/>
</dbReference>
<evidence type="ECO:0000313" key="2">
    <source>
        <dbReference type="EMBL" id="KAF4634311.1"/>
    </source>
</evidence>
<keyword evidence="3" id="KW-1185">Reference proteome</keyword>
<gene>
    <name evidence="2" type="ORF">G7Y89_g3795</name>
</gene>
<comment type="caution">
    <text evidence="2">The sequence shown here is derived from an EMBL/GenBank/DDBJ whole genome shotgun (WGS) entry which is preliminary data.</text>
</comment>
<feature type="repeat" description="ANK" evidence="1">
    <location>
        <begin position="199"/>
        <end position="231"/>
    </location>
</feature>
<dbReference type="AlphaFoldDB" id="A0A8H4RSK2"/>
<evidence type="ECO:0000256" key="1">
    <source>
        <dbReference type="PROSITE-ProRule" id="PRU00023"/>
    </source>
</evidence>
<dbReference type="SUPFAM" id="SSF48403">
    <property type="entry name" value="Ankyrin repeat"/>
    <property type="match status" value="1"/>
</dbReference>